<reference evidence="1" key="1">
    <citation type="journal article" date="2021" name="Proc. Natl. Acad. Sci. U.S.A.">
        <title>A Catalog of Tens of Thousands of Viruses from Human Metagenomes Reveals Hidden Associations with Chronic Diseases.</title>
        <authorList>
            <person name="Tisza M.J."/>
            <person name="Buck C.B."/>
        </authorList>
    </citation>
    <scope>NUCLEOTIDE SEQUENCE</scope>
    <source>
        <strain evidence="1">CtWT735</strain>
    </source>
</reference>
<proteinExistence type="predicted"/>
<organism evidence="1">
    <name type="scientific">Siphoviridae sp. ctWT735</name>
    <dbReference type="NCBI Taxonomy" id="2825538"/>
    <lineage>
        <taxon>Viruses</taxon>
        <taxon>Duplodnaviria</taxon>
        <taxon>Heunggongvirae</taxon>
        <taxon>Uroviricota</taxon>
        <taxon>Caudoviricetes</taxon>
    </lineage>
</organism>
<evidence type="ECO:0000313" key="1">
    <source>
        <dbReference type="EMBL" id="DAF85806.1"/>
    </source>
</evidence>
<protein>
    <submittedName>
        <fullName evidence="1">Uncharacterized protein</fullName>
    </submittedName>
</protein>
<name>A0A8S5TUC9_9CAUD</name>
<dbReference type="EMBL" id="BK015930">
    <property type="protein sequence ID" value="DAF85806.1"/>
    <property type="molecule type" value="Genomic_DNA"/>
</dbReference>
<accession>A0A8S5TUC9</accession>
<sequence length="152" mass="16124">MSCNSNGSCHCQKSIARFYNKTTQAFPANTVTPISVNANQVVLEGKAIVPTLNGYRIEKTGLYSISCDVVLLGTTAGNVVLQGYLDGVAMPCTERTVTLVADAYTTIHFDTDILFEPVCRCQNNTSHAITFAVTSTGGAGSIVNVCTGVKKH</sequence>